<dbReference type="Ensembl" id="ENSCSAVT00000016255.1">
    <property type="protein sequence ID" value="ENSCSAVP00000016075.1"/>
    <property type="gene ID" value="ENSCSAVG00000009465.1"/>
</dbReference>
<name>H2ZEQ9_CIOSA</name>
<dbReference type="SMART" id="SM00250">
    <property type="entry name" value="PLEC"/>
    <property type="match status" value="10"/>
</dbReference>
<sequence>SLLEAQAATGRFIDPYTAQRMSVQEAKQKGLIDKQFEDILLRAERAVYGYKTKLSTETLSLCEAMKRGLVLENHGIRLLEAQIATGGIVDPNANHRLPVRVAYKRGLFDERLNKILQDPSDDTKCFFDPTTQENLTYNELMKRCVIDKDTGLRLLPFRVKKKTDPRPPKVMINLVVTSPTSRRVVIVDPNSGNELTVQEALKFKLIDEATAAQLMAEEGDFQQDDEGNESLVVPSTSSIKQHDFLLQKGKINVEEPLVMGDTRTLFLQLVFKLKYLWGNSTKLPKVIKEAPNQIITVECSTGISPSDRRMSSRFCLVKKTIQPMALMSFGNSPIAGIIDMATNKKMTFFHACQQGIIRKGTAISLLEAQAATGSIIEPNTGEKMSVNEAKVRGLIDREFEAVLVRAERAVLGFKTRLSSNPLSLFEAMNRKLVVESHGIRLLEAQIATGGIIDPFANHRLPVEVAFERGFFDRRLQKILDDPSDDTKGFFDPNTNENITYLELVQRCIIDRKTDLPLLQ</sequence>
<reference evidence="7" key="2">
    <citation type="submission" date="2025-08" db="UniProtKB">
        <authorList>
            <consortium name="Ensembl"/>
        </authorList>
    </citation>
    <scope>IDENTIFICATION</scope>
</reference>
<dbReference type="Gene3D" id="3.90.1290.10">
    <property type="entry name" value="Plakin repeat"/>
    <property type="match status" value="2"/>
</dbReference>
<evidence type="ECO:0000256" key="5">
    <source>
        <dbReference type="ARBA" id="ARBA00022949"/>
    </source>
</evidence>
<dbReference type="GO" id="GO:0005737">
    <property type="term" value="C:cytoplasm"/>
    <property type="evidence" value="ECO:0007669"/>
    <property type="project" value="TreeGrafter"/>
</dbReference>
<evidence type="ECO:0000313" key="8">
    <source>
        <dbReference type="Proteomes" id="UP000007875"/>
    </source>
</evidence>
<dbReference type="InterPro" id="IPR035915">
    <property type="entry name" value="Plakin_repeat_sf"/>
</dbReference>
<dbReference type="Pfam" id="PF00681">
    <property type="entry name" value="Plectin"/>
    <property type="match status" value="6"/>
</dbReference>
<dbReference type="GO" id="GO:1990254">
    <property type="term" value="F:keratin filament binding"/>
    <property type="evidence" value="ECO:0007669"/>
    <property type="project" value="TreeGrafter"/>
</dbReference>
<dbReference type="AlphaFoldDB" id="H2ZEQ9"/>
<reference evidence="7" key="3">
    <citation type="submission" date="2025-09" db="UniProtKB">
        <authorList>
            <consortium name="Ensembl"/>
        </authorList>
    </citation>
    <scope>IDENTIFICATION</scope>
</reference>
<evidence type="ECO:0000256" key="4">
    <source>
        <dbReference type="ARBA" id="ARBA00022737"/>
    </source>
</evidence>
<dbReference type="SUPFAM" id="SSF75399">
    <property type="entry name" value="Plakin repeat"/>
    <property type="match status" value="3"/>
</dbReference>
<dbReference type="GO" id="GO:0005198">
    <property type="term" value="F:structural molecule activity"/>
    <property type="evidence" value="ECO:0007669"/>
    <property type="project" value="TreeGrafter"/>
</dbReference>
<dbReference type="HOGENOM" id="CLU_028190_0_0_1"/>
<evidence type="ECO:0000256" key="1">
    <source>
        <dbReference type="ARBA" id="ARBA00004282"/>
    </source>
</evidence>
<dbReference type="InterPro" id="IPR001101">
    <property type="entry name" value="Plectin_repeat"/>
</dbReference>
<keyword evidence="8" id="KW-1185">Reference proteome</keyword>
<dbReference type="Proteomes" id="UP000007875">
    <property type="component" value="Unassembled WGS sequence"/>
</dbReference>
<protein>
    <submittedName>
        <fullName evidence="7">Uncharacterized protein</fullName>
    </submittedName>
</protein>
<evidence type="ECO:0000256" key="3">
    <source>
        <dbReference type="ARBA" id="ARBA00022553"/>
    </source>
</evidence>
<dbReference type="InParanoid" id="H2ZEQ9"/>
<dbReference type="InterPro" id="IPR043197">
    <property type="entry name" value="Plakin"/>
</dbReference>
<keyword evidence="4" id="KW-0677">Repeat</keyword>
<dbReference type="PANTHER" id="PTHR23169">
    <property type="entry name" value="ENVOPLAKIN"/>
    <property type="match status" value="1"/>
</dbReference>
<reference evidence="8" key="1">
    <citation type="submission" date="2003-08" db="EMBL/GenBank/DDBJ databases">
        <authorList>
            <person name="Birren B."/>
            <person name="Nusbaum C."/>
            <person name="Abebe A."/>
            <person name="Abouelleil A."/>
            <person name="Adekoya E."/>
            <person name="Ait-zahra M."/>
            <person name="Allen N."/>
            <person name="Allen T."/>
            <person name="An P."/>
            <person name="Anderson M."/>
            <person name="Anderson S."/>
            <person name="Arachchi H."/>
            <person name="Armbruster J."/>
            <person name="Bachantsang P."/>
            <person name="Baldwin J."/>
            <person name="Barry A."/>
            <person name="Bayul T."/>
            <person name="Blitshsteyn B."/>
            <person name="Bloom T."/>
            <person name="Blye J."/>
            <person name="Boguslavskiy L."/>
            <person name="Borowsky M."/>
            <person name="Boukhgalter B."/>
            <person name="Brunache A."/>
            <person name="Butler J."/>
            <person name="Calixte N."/>
            <person name="Calvo S."/>
            <person name="Camarata J."/>
            <person name="Campo K."/>
            <person name="Chang J."/>
            <person name="Cheshatsang Y."/>
            <person name="Citroen M."/>
            <person name="Collymore A."/>
            <person name="Considine T."/>
            <person name="Cook A."/>
            <person name="Cooke P."/>
            <person name="Corum B."/>
            <person name="Cuomo C."/>
            <person name="David R."/>
            <person name="Dawoe T."/>
            <person name="Degray S."/>
            <person name="Dodge S."/>
            <person name="Dooley K."/>
            <person name="Dorje P."/>
            <person name="Dorjee K."/>
            <person name="Dorris L."/>
            <person name="Duffey N."/>
            <person name="Dupes A."/>
            <person name="Elkins T."/>
            <person name="Engels R."/>
            <person name="Erickson J."/>
            <person name="Farina A."/>
            <person name="Faro S."/>
            <person name="Ferreira P."/>
            <person name="Fischer H."/>
            <person name="Fitzgerald M."/>
            <person name="Foley K."/>
            <person name="Gage D."/>
            <person name="Galagan J."/>
            <person name="Gearin G."/>
            <person name="Gnerre S."/>
            <person name="Gnirke A."/>
            <person name="Goyette A."/>
            <person name="Graham J."/>
            <person name="Grandbois E."/>
            <person name="Gyaltsen K."/>
            <person name="Hafez N."/>
            <person name="Hagopian D."/>
            <person name="Hagos B."/>
            <person name="Hall J."/>
            <person name="Hatcher B."/>
            <person name="Heller A."/>
            <person name="Higgins H."/>
            <person name="Honan T."/>
            <person name="Horn A."/>
            <person name="Houde N."/>
            <person name="Hughes L."/>
            <person name="Hulme W."/>
            <person name="Husby E."/>
            <person name="Iliev I."/>
            <person name="Jaffe D."/>
            <person name="Jones C."/>
            <person name="Kamal M."/>
            <person name="Kamat A."/>
            <person name="Kamvysselis M."/>
            <person name="Karlsson E."/>
            <person name="Kells C."/>
            <person name="Kieu A."/>
            <person name="Kisner P."/>
            <person name="Kodira C."/>
            <person name="Kulbokas E."/>
            <person name="Labutti K."/>
            <person name="Lama D."/>
            <person name="Landers T."/>
            <person name="Leger J."/>
            <person name="Levine S."/>
            <person name="Lewis D."/>
            <person name="Lewis T."/>
            <person name="Lindblad-toh K."/>
            <person name="Liu X."/>
            <person name="Lokyitsang T."/>
            <person name="Lokyitsang Y."/>
            <person name="Lucien O."/>
            <person name="Lui A."/>
            <person name="Ma L.J."/>
            <person name="Mabbitt R."/>
            <person name="Macdonald J."/>
            <person name="Maclean C."/>
            <person name="Major J."/>
            <person name="Manning J."/>
            <person name="Marabella R."/>
            <person name="Maru K."/>
            <person name="Matthews C."/>
            <person name="Mauceli E."/>
            <person name="Mccarthy M."/>
            <person name="Mcdonough S."/>
            <person name="Mcghee T."/>
            <person name="Meldrim J."/>
            <person name="Meneus L."/>
            <person name="Mesirov J."/>
            <person name="Mihalev A."/>
            <person name="Mihova T."/>
            <person name="Mikkelsen T."/>
            <person name="Mlenga V."/>
            <person name="Moru K."/>
            <person name="Mozes J."/>
            <person name="Mulrain L."/>
            <person name="Munson G."/>
            <person name="Naylor J."/>
            <person name="Newes C."/>
            <person name="Nguyen C."/>
            <person name="Nguyen N."/>
            <person name="Nguyen T."/>
            <person name="Nicol R."/>
            <person name="Nielsen C."/>
            <person name="Nizzari M."/>
            <person name="Norbu C."/>
            <person name="Norbu N."/>
            <person name="O'donnell P."/>
            <person name="Okoawo O."/>
            <person name="O'leary S."/>
            <person name="Omotosho B."/>
            <person name="O'neill K."/>
            <person name="Osman S."/>
            <person name="Parker S."/>
            <person name="Perrin D."/>
            <person name="Phunkhang P."/>
            <person name="Piqani B."/>
            <person name="Purcell S."/>
            <person name="Rachupka T."/>
            <person name="Ramasamy U."/>
            <person name="Rameau R."/>
            <person name="Ray V."/>
            <person name="Raymond C."/>
            <person name="Retta R."/>
            <person name="Richardson S."/>
            <person name="Rise C."/>
            <person name="Rodriguez J."/>
            <person name="Rogers J."/>
            <person name="Rogov P."/>
            <person name="Rutman M."/>
            <person name="Schupbach R."/>
            <person name="Seaman C."/>
            <person name="Settipalli S."/>
            <person name="Sharpe T."/>
            <person name="Sheridan J."/>
            <person name="Sherpa N."/>
            <person name="Shi J."/>
            <person name="Smirnov S."/>
            <person name="Smith C."/>
            <person name="Sougnez C."/>
            <person name="Spencer B."/>
            <person name="Stalker J."/>
            <person name="Stange-thomann N."/>
            <person name="Stavropoulos S."/>
            <person name="Stetson K."/>
            <person name="Stone C."/>
            <person name="Stone S."/>
            <person name="Stubbs M."/>
            <person name="Talamas J."/>
            <person name="Tchuinga P."/>
            <person name="Tenzing P."/>
            <person name="Tesfaye S."/>
            <person name="Theodore J."/>
            <person name="Thoulutsang Y."/>
            <person name="Topham K."/>
            <person name="Towey S."/>
            <person name="Tsamla T."/>
            <person name="Tsomo N."/>
            <person name="Vallee D."/>
            <person name="Vassiliev H."/>
            <person name="Venkataraman V."/>
            <person name="Vinson J."/>
            <person name="Vo A."/>
            <person name="Wade C."/>
            <person name="Wang S."/>
            <person name="Wangchuk T."/>
            <person name="Wangdi T."/>
            <person name="Whittaker C."/>
            <person name="Wilkinson J."/>
            <person name="Wu Y."/>
            <person name="Wyman D."/>
            <person name="Yadav S."/>
            <person name="Yang S."/>
            <person name="Yang X."/>
            <person name="Yeager S."/>
            <person name="Yee E."/>
            <person name="Young G."/>
            <person name="Zainoun J."/>
            <person name="Zembeck L."/>
            <person name="Zimmer A."/>
            <person name="Zody M."/>
            <person name="Lander E."/>
        </authorList>
    </citation>
    <scope>NUCLEOTIDE SEQUENCE [LARGE SCALE GENOMIC DNA]</scope>
</reference>
<proteinExistence type="inferred from homology"/>
<dbReference type="GO" id="GO:0070161">
    <property type="term" value="C:anchoring junction"/>
    <property type="evidence" value="ECO:0007669"/>
    <property type="project" value="UniProtKB-SubCell"/>
</dbReference>
<dbReference type="GO" id="GO:0042995">
    <property type="term" value="C:cell projection"/>
    <property type="evidence" value="ECO:0007669"/>
    <property type="project" value="UniProtKB-SubCell"/>
</dbReference>
<dbReference type="STRING" id="51511.ENSCSAVP00000016075"/>
<dbReference type="GO" id="GO:0042060">
    <property type="term" value="P:wound healing"/>
    <property type="evidence" value="ECO:0007669"/>
    <property type="project" value="TreeGrafter"/>
</dbReference>
<dbReference type="OMA" id="CVVGQEW"/>
<keyword evidence="3" id="KW-0597">Phosphoprotein</keyword>
<evidence type="ECO:0000313" key="7">
    <source>
        <dbReference type="Ensembl" id="ENSCSAVP00000016075.1"/>
    </source>
</evidence>
<dbReference type="PANTHER" id="PTHR23169:SF21">
    <property type="entry name" value="EPIPLAKIN"/>
    <property type="match status" value="1"/>
</dbReference>
<keyword evidence="6" id="KW-0175">Coiled coil</keyword>
<dbReference type="GO" id="GO:0016020">
    <property type="term" value="C:membrane"/>
    <property type="evidence" value="ECO:0007669"/>
    <property type="project" value="TreeGrafter"/>
</dbReference>
<evidence type="ECO:0000256" key="2">
    <source>
        <dbReference type="ARBA" id="ARBA00009109"/>
    </source>
</evidence>
<organism evidence="7 8">
    <name type="scientific">Ciona savignyi</name>
    <name type="common">Pacific transparent sea squirt</name>
    <dbReference type="NCBI Taxonomy" id="51511"/>
    <lineage>
        <taxon>Eukaryota</taxon>
        <taxon>Metazoa</taxon>
        <taxon>Chordata</taxon>
        <taxon>Tunicata</taxon>
        <taxon>Ascidiacea</taxon>
        <taxon>Phlebobranchia</taxon>
        <taxon>Cionidae</taxon>
        <taxon>Ciona</taxon>
    </lineage>
</organism>
<keyword evidence="5" id="KW-0965">Cell junction</keyword>
<evidence type="ECO:0000256" key="6">
    <source>
        <dbReference type="ARBA" id="ARBA00023054"/>
    </source>
</evidence>
<comment type="subcellular location">
    <subcellularLocation>
        <location evidence="1">Cell junction</location>
    </subcellularLocation>
</comment>
<dbReference type="FunFam" id="3.90.1290.10:FF:000001">
    <property type="entry name" value="Plectin a"/>
    <property type="match status" value="2"/>
</dbReference>
<dbReference type="eggNOG" id="KOG0516">
    <property type="taxonomic scope" value="Eukaryota"/>
</dbReference>
<dbReference type="GO" id="GO:0045110">
    <property type="term" value="P:intermediate filament bundle assembly"/>
    <property type="evidence" value="ECO:0007669"/>
    <property type="project" value="TreeGrafter"/>
</dbReference>
<dbReference type="GeneTree" id="ENSGT00940000154843"/>
<dbReference type="GO" id="GO:0045095">
    <property type="term" value="C:keratin filament"/>
    <property type="evidence" value="ECO:0007669"/>
    <property type="project" value="TreeGrafter"/>
</dbReference>
<comment type="similarity">
    <text evidence="2">Belongs to the plakin or cytolinker family.</text>
</comment>
<dbReference type="Gene3D" id="3.30.160.780">
    <property type="match status" value="1"/>
</dbReference>
<accession>H2ZEQ9</accession>